<dbReference type="Proteomes" id="UP000529946">
    <property type="component" value="Unassembled WGS sequence"/>
</dbReference>
<organism evidence="2 3">
    <name type="scientific">Brevundimonas lenta</name>
    <dbReference type="NCBI Taxonomy" id="424796"/>
    <lineage>
        <taxon>Bacteria</taxon>
        <taxon>Pseudomonadati</taxon>
        <taxon>Pseudomonadota</taxon>
        <taxon>Alphaproteobacteria</taxon>
        <taxon>Caulobacterales</taxon>
        <taxon>Caulobacteraceae</taxon>
        <taxon>Brevundimonas</taxon>
    </lineage>
</organism>
<dbReference type="Pfam" id="PF09857">
    <property type="entry name" value="YjhX_toxin"/>
    <property type="match status" value="1"/>
</dbReference>
<evidence type="ECO:0000256" key="1">
    <source>
        <dbReference type="HAMAP-Rule" id="MF_00827"/>
    </source>
</evidence>
<dbReference type="InterPro" id="IPR018654">
    <property type="entry name" value="YjhX_toxin"/>
</dbReference>
<proteinExistence type="inferred from homology"/>
<dbReference type="RefSeq" id="WP_183204395.1">
    <property type="nucleotide sequence ID" value="NZ_BAAAER010000001.1"/>
</dbReference>
<dbReference type="AlphaFoldDB" id="A0A7W6NQL5"/>
<sequence length="91" mass="10285">MNISRAEQRTLHALAQGGGIVLERDTDGRILRADCFTRDGFLLTDCNLSVWKKLKTKGLIASHCGGPYRVNRDGLARMRSQLDNRVSARRW</sequence>
<gene>
    <name evidence="2" type="ORF">GGR12_002151</name>
</gene>
<reference evidence="2 3" key="1">
    <citation type="submission" date="2020-08" db="EMBL/GenBank/DDBJ databases">
        <title>Genomic Encyclopedia of Type Strains, Phase IV (KMG-IV): sequencing the most valuable type-strain genomes for metagenomic binning, comparative biology and taxonomic classification.</title>
        <authorList>
            <person name="Goeker M."/>
        </authorList>
    </citation>
    <scope>NUCLEOTIDE SEQUENCE [LARGE SCALE GENOMIC DNA]</scope>
    <source>
        <strain evidence="2 3">DSM 23960</strain>
    </source>
</reference>
<accession>A0A7W6NQL5</accession>
<keyword evidence="3" id="KW-1185">Reference proteome</keyword>
<dbReference type="HAMAP" id="MF_00827">
    <property type="entry name" value="UPF0386"/>
    <property type="match status" value="1"/>
</dbReference>
<evidence type="ECO:0000313" key="2">
    <source>
        <dbReference type="EMBL" id="MBB4083285.1"/>
    </source>
</evidence>
<comment type="similarity">
    <text evidence="1">Belongs to the UPF0386 family.</text>
</comment>
<comment type="caution">
    <text evidence="2">The sequence shown here is derived from an EMBL/GenBank/DDBJ whole genome shotgun (WGS) entry which is preliminary data.</text>
</comment>
<evidence type="ECO:0000313" key="3">
    <source>
        <dbReference type="Proteomes" id="UP000529946"/>
    </source>
</evidence>
<dbReference type="EMBL" id="JACIDM010000002">
    <property type="protein sequence ID" value="MBB4083285.1"/>
    <property type="molecule type" value="Genomic_DNA"/>
</dbReference>
<name>A0A7W6NQL5_9CAUL</name>
<protein>
    <recommendedName>
        <fullName evidence="1">UPF0386 protein GGR12_002151</fullName>
    </recommendedName>
</protein>
<dbReference type="NCBIfam" id="NF010240">
    <property type="entry name" value="PRK13687.1"/>
    <property type="match status" value="1"/>
</dbReference>